<dbReference type="PANTHER" id="PTHR10302:SF0">
    <property type="entry name" value="SINGLE-STRANDED DNA-BINDING PROTEIN, MITOCHONDRIAL"/>
    <property type="match status" value="1"/>
</dbReference>
<reference evidence="4" key="1">
    <citation type="submission" date="2021-02" db="EMBL/GenBank/DDBJ databases">
        <authorList>
            <person name="Nowell W R."/>
        </authorList>
    </citation>
    <scope>NUCLEOTIDE SEQUENCE</scope>
    <source>
        <strain evidence="4">Ploen Becks lab</strain>
    </source>
</reference>
<dbReference type="GO" id="GO:0042645">
    <property type="term" value="C:mitochondrial nucleoid"/>
    <property type="evidence" value="ECO:0007669"/>
    <property type="project" value="TreeGrafter"/>
</dbReference>
<dbReference type="Pfam" id="PF00436">
    <property type="entry name" value="SSB"/>
    <property type="match status" value="1"/>
</dbReference>
<keyword evidence="1 2" id="KW-0238">DNA-binding</keyword>
<comment type="caution">
    <text evidence="4">The sequence shown here is derived from an EMBL/GenBank/DDBJ whole genome shotgun (WGS) entry which is preliminary data.</text>
</comment>
<dbReference type="GO" id="GO:0006264">
    <property type="term" value="P:mitochondrial DNA replication"/>
    <property type="evidence" value="ECO:0007669"/>
    <property type="project" value="TreeGrafter"/>
</dbReference>
<evidence type="ECO:0008006" key="6">
    <source>
        <dbReference type="Google" id="ProtNLM"/>
    </source>
</evidence>
<dbReference type="InterPro" id="IPR000424">
    <property type="entry name" value="Primosome_PriB/ssb"/>
</dbReference>
<dbReference type="PANTHER" id="PTHR10302">
    <property type="entry name" value="SINGLE-STRANDED DNA-BINDING PROTEIN"/>
    <property type="match status" value="1"/>
</dbReference>
<feature type="region of interest" description="Disordered" evidence="3">
    <location>
        <begin position="53"/>
        <end position="88"/>
    </location>
</feature>
<dbReference type="GO" id="GO:0003697">
    <property type="term" value="F:single-stranded DNA binding"/>
    <property type="evidence" value="ECO:0007669"/>
    <property type="project" value="InterPro"/>
</dbReference>
<dbReference type="AlphaFoldDB" id="A0A813MXN3"/>
<sequence length="183" mass="21262">MSLKRILLNNTLIRSFSINSSVRQETKTADERFQNISKERTLNLVQIIGRVGHNPRISGQTNRNDEADKSESQQKESQTNENKEPIEKAKRKSIVLFSMATNEYQGMDDKAEPKYRTDWHRITLISRRLQEYALRNVHQGDRLHVTGRLHYDLVKNKSGEPRLVTNIVADDLILLDKFESTEN</sequence>
<name>A0A813MXN3_9BILA</name>
<evidence type="ECO:0000313" key="5">
    <source>
        <dbReference type="Proteomes" id="UP000663879"/>
    </source>
</evidence>
<dbReference type="InterPro" id="IPR011344">
    <property type="entry name" value="ssDNA-bd"/>
</dbReference>
<gene>
    <name evidence="4" type="ORF">OXX778_LOCUS2757</name>
</gene>
<dbReference type="Proteomes" id="UP000663879">
    <property type="component" value="Unassembled WGS sequence"/>
</dbReference>
<evidence type="ECO:0000256" key="2">
    <source>
        <dbReference type="PROSITE-ProRule" id="PRU00252"/>
    </source>
</evidence>
<dbReference type="EMBL" id="CAJNOC010000224">
    <property type="protein sequence ID" value="CAF0729621.1"/>
    <property type="molecule type" value="Genomic_DNA"/>
</dbReference>
<feature type="compositionally biased region" description="Basic and acidic residues" evidence="3">
    <location>
        <begin position="63"/>
        <end position="74"/>
    </location>
</feature>
<evidence type="ECO:0000256" key="3">
    <source>
        <dbReference type="SAM" id="MobiDB-lite"/>
    </source>
</evidence>
<dbReference type="PROSITE" id="PS50935">
    <property type="entry name" value="SSB"/>
    <property type="match status" value="1"/>
</dbReference>
<proteinExistence type="predicted"/>
<accession>A0A813MXN3</accession>
<evidence type="ECO:0000256" key="1">
    <source>
        <dbReference type="ARBA" id="ARBA00023125"/>
    </source>
</evidence>
<organism evidence="4 5">
    <name type="scientific">Brachionus calyciflorus</name>
    <dbReference type="NCBI Taxonomy" id="104777"/>
    <lineage>
        <taxon>Eukaryota</taxon>
        <taxon>Metazoa</taxon>
        <taxon>Spiralia</taxon>
        <taxon>Gnathifera</taxon>
        <taxon>Rotifera</taxon>
        <taxon>Eurotatoria</taxon>
        <taxon>Monogononta</taxon>
        <taxon>Pseudotrocha</taxon>
        <taxon>Ploima</taxon>
        <taxon>Brachionidae</taxon>
        <taxon>Brachionus</taxon>
    </lineage>
</organism>
<dbReference type="CDD" id="cd04496">
    <property type="entry name" value="SSB_OBF"/>
    <property type="match status" value="1"/>
</dbReference>
<keyword evidence="5" id="KW-1185">Reference proteome</keyword>
<protein>
    <recommendedName>
        <fullName evidence="6">Single-stranded DNA-binding protein</fullName>
    </recommendedName>
</protein>
<dbReference type="OrthoDB" id="1078367at2759"/>
<dbReference type="Gene3D" id="2.40.50.140">
    <property type="entry name" value="Nucleic acid-binding proteins"/>
    <property type="match status" value="1"/>
</dbReference>
<dbReference type="SUPFAM" id="SSF50249">
    <property type="entry name" value="Nucleic acid-binding proteins"/>
    <property type="match status" value="1"/>
</dbReference>
<dbReference type="InterPro" id="IPR012340">
    <property type="entry name" value="NA-bd_OB-fold"/>
</dbReference>
<evidence type="ECO:0000313" key="4">
    <source>
        <dbReference type="EMBL" id="CAF0729621.1"/>
    </source>
</evidence>